<dbReference type="PANTHER" id="PTHR40078:SF1">
    <property type="entry name" value="INTEGRAL MEMBRANE PROTEIN"/>
    <property type="match status" value="1"/>
</dbReference>
<feature type="transmembrane region" description="Helical" evidence="1">
    <location>
        <begin position="155"/>
        <end position="177"/>
    </location>
</feature>
<dbReference type="PANTHER" id="PTHR40078">
    <property type="entry name" value="INTEGRAL MEMBRANE PROTEIN-RELATED"/>
    <property type="match status" value="1"/>
</dbReference>
<dbReference type="EMBL" id="LITT01000008">
    <property type="protein sequence ID" value="OAA91105.1"/>
    <property type="molecule type" value="Genomic_DNA"/>
</dbReference>
<dbReference type="Pfam" id="PF19700">
    <property type="entry name" value="DUF6198"/>
    <property type="match status" value="1"/>
</dbReference>
<proteinExistence type="predicted"/>
<dbReference type="RefSeq" id="WP_063554511.1">
    <property type="nucleotide sequence ID" value="NZ_LITT01000008.1"/>
</dbReference>
<evidence type="ECO:0000313" key="2">
    <source>
        <dbReference type="EMBL" id="OAA91105.1"/>
    </source>
</evidence>
<feature type="transmembrane region" description="Helical" evidence="1">
    <location>
        <begin position="44"/>
        <end position="63"/>
    </location>
</feature>
<feature type="transmembrane region" description="Helical" evidence="1">
    <location>
        <begin position="105"/>
        <end position="126"/>
    </location>
</feature>
<protein>
    <recommendedName>
        <fullName evidence="4">YitT family protein</fullName>
    </recommendedName>
</protein>
<reference evidence="2 3" key="1">
    <citation type="journal article" date="2015" name="Biotechnol. Bioeng.">
        <title>Genome sequence and phenotypic characterization of Caulobacter segnis.</title>
        <authorList>
            <person name="Patel S."/>
            <person name="Fletcher B."/>
            <person name="Scott D.C."/>
            <person name="Ely B."/>
        </authorList>
    </citation>
    <scope>NUCLEOTIDE SEQUENCE [LARGE SCALE GENOMIC DNA]</scope>
    <source>
        <strain evidence="2 3">ERI-2</strain>
    </source>
</reference>
<dbReference type="OrthoDB" id="87655at2"/>
<evidence type="ECO:0008006" key="4">
    <source>
        <dbReference type="Google" id="ProtNLM"/>
    </source>
</evidence>
<accession>A0A162J6Q2</accession>
<dbReference type="PATRIC" id="fig|1538.10.peg.1439"/>
<evidence type="ECO:0000256" key="1">
    <source>
        <dbReference type="SAM" id="Phobius"/>
    </source>
</evidence>
<comment type="caution">
    <text evidence="2">The sequence shown here is derived from an EMBL/GenBank/DDBJ whole genome shotgun (WGS) entry which is preliminary data.</text>
</comment>
<sequence length="210" mass="22456">MKKFYRGMMYCIGLVILALGIILNTKTGLGVSPIISIPYSISKIWNINLGNATMCIYILCVAGQAALRGKEFRPFDLLQVPMSIVFSRIINIFNDMIVINCDNLIMNLLLLAAAIILTGIGAYITVRMKIVPNAADGFTQALAQRIKKGLGLAKNITDISSVIITIVIGLVCAGKIVGIGLGTLVAVIGVGRAIALTNMLFGKKMIALVE</sequence>
<keyword evidence="1" id="KW-0812">Transmembrane</keyword>
<dbReference type="AlphaFoldDB" id="A0A162J6Q2"/>
<organism evidence="2 3">
    <name type="scientific">Clostridium ljungdahlii</name>
    <dbReference type="NCBI Taxonomy" id="1538"/>
    <lineage>
        <taxon>Bacteria</taxon>
        <taxon>Bacillati</taxon>
        <taxon>Bacillota</taxon>
        <taxon>Clostridia</taxon>
        <taxon>Eubacteriales</taxon>
        <taxon>Clostridiaceae</taxon>
        <taxon>Clostridium</taxon>
    </lineage>
</organism>
<feature type="transmembrane region" description="Helical" evidence="1">
    <location>
        <begin position="7"/>
        <end position="24"/>
    </location>
</feature>
<keyword evidence="1" id="KW-1133">Transmembrane helix</keyword>
<keyword evidence="1" id="KW-0472">Membrane</keyword>
<evidence type="ECO:0000313" key="3">
    <source>
        <dbReference type="Proteomes" id="UP000077407"/>
    </source>
</evidence>
<name>A0A162J6Q2_9CLOT</name>
<dbReference type="InterPro" id="IPR038750">
    <property type="entry name" value="YczE/YyaS-like"/>
</dbReference>
<gene>
    <name evidence="2" type="ORF">WY13_00935</name>
</gene>
<dbReference type="Proteomes" id="UP000077407">
    <property type="component" value="Unassembled WGS sequence"/>
</dbReference>